<comment type="catalytic activity">
    <reaction evidence="6">
        <text>L-serine + acetyl-CoA = O-acetyl-L-serine + CoA</text>
        <dbReference type="Rhea" id="RHEA:24560"/>
        <dbReference type="ChEBI" id="CHEBI:33384"/>
        <dbReference type="ChEBI" id="CHEBI:57287"/>
        <dbReference type="ChEBI" id="CHEBI:57288"/>
        <dbReference type="ChEBI" id="CHEBI:58340"/>
        <dbReference type="EC" id="2.3.1.30"/>
    </reaction>
</comment>
<dbReference type="PROSITE" id="PS00101">
    <property type="entry name" value="HEXAPEP_TRANSFERASES"/>
    <property type="match status" value="1"/>
</dbReference>
<dbReference type="GO" id="GO:0009001">
    <property type="term" value="F:serine O-acetyltransferase activity"/>
    <property type="evidence" value="ECO:0007669"/>
    <property type="project" value="UniProtKB-EC"/>
</dbReference>
<dbReference type="InterPro" id="IPR018357">
    <property type="entry name" value="Hexapep_transf_CS"/>
</dbReference>
<accession>A0A3R9KM76</accession>
<reference evidence="7 8" key="1">
    <citation type="submission" date="2018-11" db="EMBL/GenBank/DDBJ databases">
        <title>Species Designations Belie Phenotypic and Genotypic Heterogeneity in Oral Streptococci.</title>
        <authorList>
            <person name="Velsko I."/>
        </authorList>
    </citation>
    <scope>NUCLEOTIDE SEQUENCE [LARGE SCALE GENOMIC DNA]</scope>
    <source>
        <strain evidence="7 8">KLC01</strain>
    </source>
</reference>
<keyword evidence="3 6" id="KW-0808">Transferase</keyword>
<evidence type="ECO:0000256" key="3">
    <source>
        <dbReference type="ARBA" id="ARBA00022679"/>
    </source>
</evidence>
<evidence type="ECO:0000256" key="5">
    <source>
        <dbReference type="ARBA" id="ARBA00023315"/>
    </source>
</evidence>
<evidence type="ECO:0000256" key="1">
    <source>
        <dbReference type="ARBA" id="ARBA00007274"/>
    </source>
</evidence>
<protein>
    <recommendedName>
        <fullName evidence="2 6">Serine acetyltransferase</fullName>
        <ecNumber evidence="6">2.3.1.30</ecNumber>
    </recommendedName>
</protein>
<keyword evidence="4" id="KW-0677">Repeat</keyword>
<organism evidence="7 8">
    <name type="scientific">Streptococcus mitis</name>
    <dbReference type="NCBI Taxonomy" id="28037"/>
    <lineage>
        <taxon>Bacteria</taxon>
        <taxon>Bacillati</taxon>
        <taxon>Bacillota</taxon>
        <taxon>Bacilli</taxon>
        <taxon>Lactobacillales</taxon>
        <taxon>Streptococcaceae</taxon>
        <taxon>Streptococcus</taxon>
        <taxon>Streptococcus mitis group</taxon>
    </lineage>
</organism>
<evidence type="ECO:0000313" key="8">
    <source>
        <dbReference type="Proteomes" id="UP000278063"/>
    </source>
</evidence>
<dbReference type="GO" id="GO:0005737">
    <property type="term" value="C:cytoplasm"/>
    <property type="evidence" value="ECO:0007669"/>
    <property type="project" value="InterPro"/>
</dbReference>
<sequence length="178" mass="20313">MQKNKLEYDKKRWRQKFPCFIPQYRFMIYKRKCEIYRKKTITLPLFLFYRLIFQCCKILYLTDIPASVEIGKGFKIEHLGNIVINPRVKIGENVTILNGVLIGQQNRGINKGCPTIGDKVWIGTNSIIVGKVNIGNNVLIAPGAFVNFSVPDNSIVIGNPGKIISDQNATKKYITVYE</sequence>
<dbReference type="InterPro" id="IPR005881">
    <property type="entry name" value="Ser_O-AcTrfase"/>
</dbReference>
<dbReference type="GO" id="GO:0006535">
    <property type="term" value="P:cysteine biosynthetic process from serine"/>
    <property type="evidence" value="ECO:0007669"/>
    <property type="project" value="InterPro"/>
</dbReference>
<keyword evidence="5 6" id="KW-0012">Acyltransferase</keyword>
<dbReference type="RefSeq" id="WP_125386399.1">
    <property type="nucleotide sequence ID" value="NZ_RJNW01000002.1"/>
</dbReference>
<dbReference type="InterPro" id="IPR045304">
    <property type="entry name" value="LbH_SAT"/>
</dbReference>
<gene>
    <name evidence="7" type="primary">cysE_2</name>
    <name evidence="7" type="ORF">D8849_05080</name>
</gene>
<evidence type="ECO:0000256" key="2">
    <source>
        <dbReference type="ARBA" id="ARBA00018522"/>
    </source>
</evidence>
<evidence type="ECO:0000313" key="7">
    <source>
        <dbReference type="EMBL" id="RSI87579.1"/>
    </source>
</evidence>
<evidence type="ECO:0000256" key="6">
    <source>
        <dbReference type="PIRNR" id="PIRNR000441"/>
    </source>
</evidence>
<dbReference type="InterPro" id="IPR001451">
    <property type="entry name" value="Hexapep"/>
</dbReference>
<dbReference type="CDD" id="cd03354">
    <property type="entry name" value="LbH_SAT"/>
    <property type="match status" value="1"/>
</dbReference>
<dbReference type="Gene3D" id="2.160.10.10">
    <property type="entry name" value="Hexapeptide repeat proteins"/>
    <property type="match status" value="1"/>
</dbReference>
<evidence type="ECO:0000256" key="4">
    <source>
        <dbReference type="ARBA" id="ARBA00022737"/>
    </source>
</evidence>
<dbReference type="Pfam" id="PF00132">
    <property type="entry name" value="Hexapep"/>
    <property type="match status" value="1"/>
</dbReference>
<dbReference type="PANTHER" id="PTHR42811">
    <property type="entry name" value="SERINE ACETYLTRANSFERASE"/>
    <property type="match status" value="1"/>
</dbReference>
<dbReference type="InterPro" id="IPR011004">
    <property type="entry name" value="Trimer_LpxA-like_sf"/>
</dbReference>
<dbReference type="SUPFAM" id="SSF51161">
    <property type="entry name" value="Trimeric LpxA-like enzymes"/>
    <property type="match status" value="1"/>
</dbReference>
<dbReference type="EMBL" id="RJNW01000002">
    <property type="protein sequence ID" value="RSI87579.1"/>
    <property type="molecule type" value="Genomic_DNA"/>
</dbReference>
<dbReference type="AlphaFoldDB" id="A0A3R9KM76"/>
<dbReference type="EC" id="2.3.1.30" evidence="6"/>
<comment type="similarity">
    <text evidence="1 6">Belongs to the transferase hexapeptide repeat family.</text>
</comment>
<dbReference type="PIRSF" id="PIRSF000441">
    <property type="entry name" value="CysE"/>
    <property type="match status" value="1"/>
</dbReference>
<dbReference type="Proteomes" id="UP000278063">
    <property type="component" value="Unassembled WGS sequence"/>
</dbReference>
<comment type="caution">
    <text evidence="7">The sequence shown here is derived from an EMBL/GenBank/DDBJ whole genome shotgun (WGS) entry which is preliminary data.</text>
</comment>
<proteinExistence type="inferred from homology"/>
<name>A0A3R9KM76_STRMT</name>